<organism evidence="1 2">
    <name type="scientific">Dendrolimus kikuchii</name>
    <dbReference type="NCBI Taxonomy" id="765133"/>
    <lineage>
        <taxon>Eukaryota</taxon>
        <taxon>Metazoa</taxon>
        <taxon>Ecdysozoa</taxon>
        <taxon>Arthropoda</taxon>
        <taxon>Hexapoda</taxon>
        <taxon>Insecta</taxon>
        <taxon>Pterygota</taxon>
        <taxon>Neoptera</taxon>
        <taxon>Endopterygota</taxon>
        <taxon>Lepidoptera</taxon>
        <taxon>Glossata</taxon>
        <taxon>Ditrysia</taxon>
        <taxon>Bombycoidea</taxon>
        <taxon>Lasiocampidae</taxon>
        <taxon>Dendrolimus</taxon>
    </lineage>
</organism>
<keyword evidence="2" id="KW-1185">Reference proteome</keyword>
<name>A0ACC1DEX2_9NEOP</name>
<proteinExistence type="predicted"/>
<gene>
    <name evidence="1" type="ORF">K1T71_001858</name>
</gene>
<evidence type="ECO:0000313" key="1">
    <source>
        <dbReference type="EMBL" id="KAJ0182489.1"/>
    </source>
</evidence>
<reference evidence="1 2" key="1">
    <citation type="journal article" date="2021" name="Front. Genet.">
        <title>Chromosome-Level Genome Assembly Reveals Significant Gene Expansion in the Toll and IMD Signaling Pathways of Dendrolimus kikuchii.</title>
        <authorList>
            <person name="Zhou J."/>
            <person name="Wu P."/>
            <person name="Xiong Z."/>
            <person name="Liu N."/>
            <person name="Zhao N."/>
            <person name="Ji M."/>
            <person name="Qiu Y."/>
            <person name="Yang B."/>
        </authorList>
    </citation>
    <scope>NUCLEOTIDE SEQUENCE [LARGE SCALE GENOMIC DNA]</scope>
    <source>
        <strain evidence="1">Ann1</strain>
    </source>
</reference>
<dbReference type="EMBL" id="CM034389">
    <property type="protein sequence ID" value="KAJ0182489.1"/>
    <property type="molecule type" value="Genomic_DNA"/>
</dbReference>
<comment type="caution">
    <text evidence="1">The sequence shown here is derived from an EMBL/GenBank/DDBJ whole genome shotgun (WGS) entry which is preliminary data.</text>
</comment>
<evidence type="ECO:0000313" key="2">
    <source>
        <dbReference type="Proteomes" id="UP000824533"/>
    </source>
</evidence>
<protein>
    <submittedName>
        <fullName evidence="1">Uncharacterized protein</fullName>
    </submittedName>
</protein>
<dbReference type="Proteomes" id="UP000824533">
    <property type="component" value="Linkage Group LG03"/>
</dbReference>
<sequence>MAKRSASVAFEEDIEKEKPLPQNQGKKHSLDSDEEDSGAEEEKNNVLKADDIEGEEDGIGGMEGEITITPFNMKEELEEGHFDTQGHYHWKKEKEIRDGWLDNIDWVKVKGRPEDKYKVHKDDENRGLGDESSSDDEQPEEKFDLIENYKEILQYMKPKETIARTLQRLGANSKVSSAERWKRKKAGIIDEGSKTVTRITELANQILTKMGNMDIYQESYDKIAGIISKNQNKKENADLDMYADDFDQKEKQTLDKSKSNDQSNEGNQDSDNEDKEVKWEFKWSQDNSAEISGPHTTMQMHKWLTEGHFKTGVWVRKHGEDSQFYSSNRIDFELYM</sequence>
<accession>A0ACC1DEX2</accession>